<dbReference type="Pfam" id="PF00448">
    <property type="entry name" value="SRP54"/>
    <property type="match status" value="1"/>
</dbReference>
<evidence type="ECO:0000256" key="2">
    <source>
        <dbReference type="ARBA" id="ARBA00022490"/>
    </source>
</evidence>
<evidence type="ECO:0000256" key="7">
    <source>
        <dbReference type="ARBA" id="ARBA00023170"/>
    </source>
</evidence>
<dbReference type="GO" id="GO:0003924">
    <property type="term" value="F:GTPase activity"/>
    <property type="evidence" value="ECO:0007669"/>
    <property type="project" value="UniProtKB-UniRule"/>
</dbReference>
<feature type="binding site" evidence="9">
    <location>
        <begin position="324"/>
        <end position="327"/>
    </location>
    <ligand>
        <name>GTP</name>
        <dbReference type="ChEBI" id="CHEBI:37565"/>
    </ligand>
</feature>
<keyword evidence="3 9" id="KW-0547">Nucleotide-binding</keyword>
<dbReference type="FunFam" id="1.20.120.140:FF:000002">
    <property type="entry name" value="Signal recognition particle receptor FtsY"/>
    <property type="match status" value="1"/>
</dbReference>
<dbReference type="Pfam" id="PF02881">
    <property type="entry name" value="SRP54_N"/>
    <property type="match status" value="1"/>
</dbReference>
<dbReference type="InterPro" id="IPR027417">
    <property type="entry name" value="P-loop_NTPase"/>
</dbReference>
<evidence type="ECO:0000256" key="1">
    <source>
        <dbReference type="ARBA" id="ARBA00022475"/>
    </source>
</evidence>
<feature type="region of interest" description="Disordered" evidence="10">
    <location>
        <begin position="1"/>
        <end position="68"/>
    </location>
</feature>
<comment type="subcellular location">
    <subcellularLocation>
        <location evidence="9">Cell membrane</location>
        <topology evidence="9">Peripheral membrane protein</topology>
        <orientation evidence="9">Cytoplasmic side</orientation>
    </subcellularLocation>
    <subcellularLocation>
        <location evidence="9">Cytoplasm</location>
    </subcellularLocation>
</comment>
<name>A0A3F3GRK3_9LACO</name>
<keyword evidence="6 9" id="KW-0472">Membrane</keyword>
<keyword evidence="4 9" id="KW-0378">Hydrolase</keyword>
<feature type="compositionally biased region" description="Polar residues" evidence="10">
    <location>
        <begin position="57"/>
        <end position="67"/>
    </location>
</feature>
<evidence type="ECO:0000313" key="15">
    <source>
        <dbReference type="Proteomes" id="UP000061227"/>
    </source>
</evidence>
<dbReference type="GO" id="GO:0005886">
    <property type="term" value="C:plasma membrane"/>
    <property type="evidence" value="ECO:0007669"/>
    <property type="project" value="UniProtKB-SubCell"/>
</dbReference>
<dbReference type="Gene3D" id="3.40.50.300">
    <property type="entry name" value="P-loop containing nucleotide triphosphate hydrolases"/>
    <property type="match status" value="1"/>
</dbReference>
<protein>
    <recommendedName>
        <fullName evidence="9">Signal recognition particle receptor FtsY</fullName>
        <shortName evidence="9">SRP receptor</shortName>
        <ecNumber evidence="9">3.6.5.4</ecNumber>
    </recommendedName>
</protein>
<dbReference type="GO" id="GO:0005047">
    <property type="term" value="F:signal recognition particle binding"/>
    <property type="evidence" value="ECO:0007669"/>
    <property type="project" value="TreeGrafter"/>
</dbReference>
<dbReference type="GO" id="GO:0005737">
    <property type="term" value="C:cytoplasm"/>
    <property type="evidence" value="ECO:0007669"/>
    <property type="project" value="UniProtKB-SubCell"/>
</dbReference>
<comment type="similarity">
    <text evidence="9">Belongs to the GTP-binding SRP family. FtsY subfamily.</text>
</comment>
<dbReference type="InterPro" id="IPR036225">
    <property type="entry name" value="SRP/SRP_N"/>
</dbReference>
<feature type="binding site" evidence="9">
    <location>
        <begin position="178"/>
        <end position="185"/>
    </location>
    <ligand>
        <name>GTP</name>
        <dbReference type="ChEBI" id="CHEBI:37565"/>
    </ligand>
</feature>
<dbReference type="InterPro" id="IPR042101">
    <property type="entry name" value="SRP54_N_sf"/>
</dbReference>
<evidence type="ECO:0000313" key="14">
    <source>
        <dbReference type="EMBL" id="GAP02305.1"/>
    </source>
</evidence>
<dbReference type="STRING" id="220714.SAMN05660469_0259"/>
<keyword evidence="1 9" id="KW-1003">Cell membrane</keyword>
<accession>A0A3F3GRK3</accession>
<organism evidence="14 15">
    <name type="scientific">Fructobacillus pseudoficulneus</name>
    <dbReference type="NCBI Taxonomy" id="220714"/>
    <lineage>
        <taxon>Bacteria</taxon>
        <taxon>Bacillati</taxon>
        <taxon>Bacillota</taxon>
        <taxon>Bacilli</taxon>
        <taxon>Lactobacillales</taxon>
        <taxon>Lactobacillaceae</taxon>
        <taxon>Fructobacillus</taxon>
    </lineage>
</organism>
<comment type="function">
    <text evidence="9">Involved in targeting and insertion of nascent membrane proteins into the cytoplasmic membrane. Acts as a receptor for the complex formed by the signal recognition particle (SRP) and the ribosome-nascent chain (RNC).</text>
</comment>
<dbReference type="InterPro" id="IPR004390">
    <property type="entry name" value="SR_rcpt_FtsY"/>
</dbReference>
<feature type="domain" description="AAA+ ATPase" evidence="11">
    <location>
        <begin position="170"/>
        <end position="350"/>
    </location>
</feature>
<dbReference type="OrthoDB" id="9804720at2"/>
<dbReference type="EC" id="3.6.5.4" evidence="9"/>
<evidence type="ECO:0000256" key="9">
    <source>
        <dbReference type="HAMAP-Rule" id="MF_00920"/>
    </source>
</evidence>
<sequence length="378" mass="41147">MGLFDIFKKKSDEETSDQAVQQEDQPAQADKSVENAAAQQAATDNASAAGTKDKANQSEAASETADNQAIYDQGLSQSRQGFADRFNKFLSNFRSVDEDFFEQLEDTLIGADLGFELAIQISNQVREAVKVKNIKDKDQIRDLIIEQMVSQYDQQGQGEDQSMHFAPAGQPTVVLFVGVNGVGKTTTVGKLASSYKKEGKKVLLAAADTFRAGAVKQLQEWGDRADVPVVAGPEKADPASVVYTAVAKAKDENFDVLFVDTAGRLQNNVNLMQELSKINRVVQKVLPDAPQEVLLVLDATTGQNALQQAKLFQQSSEVTGIVLTKMDGTAKGGIVFAIRDSLHLPVKWIGFGEKATDLRPFSAEDFVYGMFKDLVVNK</sequence>
<comment type="subunit">
    <text evidence="9">Part of the signal recognition particle protein translocation system, which is composed of SRP and FtsY.</text>
</comment>
<keyword evidence="15" id="KW-1185">Reference proteome</keyword>
<proteinExistence type="inferred from homology"/>
<dbReference type="EMBL" id="DF968063">
    <property type="protein sequence ID" value="GAP02305.1"/>
    <property type="molecule type" value="Genomic_DNA"/>
</dbReference>
<dbReference type="HAMAP" id="MF_00920">
    <property type="entry name" value="FtsY"/>
    <property type="match status" value="1"/>
</dbReference>
<dbReference type="PANTHER" id="PTHR43134:SF1">
    <property type="entry name" value="SIGNAL RECOGNITION PARTICLE RECEPTOR SUBUNIT ALPHA"/>
    <property type="match status" value="1"/>
</dbReference>
<dbReference type="NCBIfam" id="TIGR00064">
    <property type="entry name" value="ftsY"/>
    <property type="match status" value="1"/>
</dbReference>
<dbReference type="FunFam" id="3.40.50.300:FF:000053">
    <property type="entry name" value="Signal recognition particle receptor FtsY"/>
    <property type="match status" value="1"/>
</dbReference>
<evidence type="ECO:0000256" key="3">
    <source>
        <dbReference type="ARBA" id="ARBA00022741"/>
    </source>
</evidence>
<dbReference type="SUPFAM" id="SSF52540">
    <property type="entry name" value="P-loop containing nucleoside triphosphate hydrolases"/>
    <property type="match status" value="1"/>
</dbReference>
<evidence type="ECO:0000259" key="12">
    <source>
        <dbReference type="SMART" id="SM00962"/>
    </source>
</evidence>
<dbReference type="SMART" id="SM00382">
    <property type="entry name" value="AAA"/>
    <property type="match status" value="1"/>
</dbReference>
<dbReference type="Gene3D" id="1.20.120.140">
    <property type="entry name" value="Signal recognition particle SRP54, nucleotide-binding domain"/>
    <property type="match status" value="1"/>
</dbReference>
<dbReference type="CDD" id="cd17874">
    <property type="entry name" value="FtsY"/>
    <property type="match status" value="1"/>
</dbReference>
<dbReference type="SMART" id="SM00963">
    <property type="entry name" value="SRP54_N"/>
    <property type="match status" value="1"/>
</dbReference>
<feature type="domain" description="SRP54-type proteins GTP-binding" evidence="12">
    <location>
        <begin position="171"/>
        <end position="372"/>
    </location>
</feature>
<reference evidence="14 15" key="1">
    <citation type="journal article" date="2015" name="BMC Genomics">
        <title>Comparative genomics of Fructobacillus spp. and Leuconostoc spp. reveals niche-specific evolution of Fructobacillus spp.</title>
        <authorList>
            <person name="Endo A."/>
            <person name="Tanizawa Y."/>
            <person name="Tanaka N."/>
            <person name="Maeno S."/>
            <person name="Kumar H."/>
            <person name="Shiwa Y."/>
            <person name="Okada S."/>
            <person name="Yoshikawa H."/>
            <person name="Dicks L."/>
            <person name="Nakagawa J."/>
            <person name="Arita M."/>
        </authorList>
    </citation>
    <scope>NUCLEOTIDE SEQUENCE [LARGE SCALE GENOMIC DNA]</scope>
    <source>
        <strain evidence="14 15">DSM 15468</strain>
    </source>
</reference>
<evidence type="ECO:0000256" key="6">
    <source>
        <dbReference type="ARBA" id="ARBA00023136"/>
    </source>
</evidence>
<gene>
    <name evidence="9" type="primary">ftsY</name>
    <name evidence="14" type="ORF">FPFC_011850</name>
</gene>
<dbReference type="RefSeq" id="WP_059375763.1">
    <property type="nucleotide sequence ID" value="NZ_DF968063.1"/>
</dbReference>
<feature type="domain" description="Signal recognition particle SRP54 helical bundle" evidence="13">
    <location>
        <begin position="71"/>
        <end position="152"/>
    </location>
</feature>
<feature type="binding site" evidence="9">
    <location>
        <begin position="260"/>
        <end position="264"/>
    </location>
    <ligand>
        <name>GTP</name>
        <dbReference type="ChEBI" id="CHEBI:37565"/>
    </ligand>
</feature>
<evidence type="ECO:0000256" key="8">
    <source>
        <dbReference type="ARBA" id="ARBA00048027"/>
    </source>
</evidence>
<evidence type="ECO:0000259" key="13">
    <source>
        <dbReference type="SMART" id="SM00963"/>
    </source>
</evidence>
<dbReference type="Proteomes" id="UP000061227">
    <property type="component" value="Unassembled WGS sequence"/>
</dbReference>
<evidence type="ECO:0000259" key="11">
    <source>
        <dbReference type="SMART" id="SM00382"/>
    </source>
</evidence>
<keyword evidence="5 9" id="KW-0342">GTP-binding</keyword>
<dbReference type="AlphaFoldDB" id="A0A3F3GRK3"/>
<dbReference type="InterPro" id="IPR003593">
    <property type="entry name" value="AAA+_ATPase"/>
</dbReference>
<feature type="compositionally biased region" description="Low complexity" evidence="10">
    <location>
        <begin position="35"/>
        <end position="49"/>
    </location>
</feature>
<dbReference type="GO" id="GO:0005525">
    <property type="term" value="F:GTP binding"/>
    <property type="evidence" value="ECO:0007669"/>
    <property type="project" value="UniProtKB-UniRule"/>
</dbReference>
<evidence type="ECO:0000256" key="4">
    <source>
        <dbReference type="ARBA" id="ARBA00022801"/>
    </source>
</evidence>
<feature type="compositionally biased region" description="Basic and acidic residues" evidence="10">
    <location>
        <begin position="1"/>
        <end position="13"/>
    </location>
</feature>
<dbReference type="InterPro" id="IPR013822">
    <property type="entry name" value="Signal_recog_particl_SRP54_hlx"/>
</dbReference>
<dbReference type="SMART" id="SM00962">
    <property type="entry name" value="SRP54"/>
    <property type="match status" value="1"/>
</dbReference>
<dbReference type="GO" id="GO:0006614">
    <property type="term" value="P:SRP-dependent cotranslational protein targeting to membrane"/>
    <property type="evidence" value="ECO:0007669"/>
    <property type="project" value="InterPro"/>
</dbReference>
<dbReference type="InterPro" id="IPR000897">
    <property type="entry name" value="SRP54_GTPase_dom"/>
</dbReference>
<dbReference type="PANTHER" id="PTHR43134">
    <property type="entry name" value="SIGNAL RECOGNITION PARTICLE RECEPTOR SUBUNIT ALPHA"/>
    <property type="match status" value="1"/>
</dbReference>
<keyword evidence="2 9" id="KW-0963">Cytoplasm</keyword>
<dbReference type="SUPFAM" id="SSF47364">
    <property type="entry name" value="Domain of the SRP/SRP receptor G-proteins"/>
    <property type="match status" value="1"/>
</dbReference>
<evidence type="ECO:0000256" key="5">
    <source>
        <dbReference type="ARBA" id="ARBA00023134"/>
    </source>
</evidence>
<keyword evidence="7 9" id="KW-0675">Receptor</keyword>
<evidence type="ECO:0000256" key="10">
    <source>
        <dbReference type="SAM" id="MobiDB-lite"/>
    </source>
</evidence>
<comment type="catalytic activity">
    <reaction evidence="8 9">
        <text>GTP + H2O = GDP + phosphate + H(+)</text>
        <dbReference type="Rhea" id="RHEA:19669"/>
        <dbReference type="ChEBI" id="CHEBI:15377"/>
        <dbReference type="ChEBI" id="CHEBI:15378"/>
        <dbReference type="ChEBI" id="CHEBI:37565"/>
        <dbReference type="ChEBI" id="CHEBI:43474"/>
        <dbReference type="ChEBI" id="CHEBI:58189"/>
        <dbReference type="EC" id="3.6.5.4"/>
    </reaction>
</comment>